<comment type="similarity">
    <text evidence="1">Belongs to the membrane fusion protein (MFP) (TC 8.A.1) family.</text>
</comment>
<dbReference type="PANTHER" id="PTHR30097">
    <property type="entry name" value="CATION EFFLUX SYSTEM PROTEIN CUSB"/>
    <property type="match status" value="1"/>
</dbReference>
<keyword evidence="3" id="KW-0175">Coiled coil</keyword>
<name>A0A2S8GQY2_9BACT</name>
<dbReference type="GO" id="GO:0015679">
    <property type="term" value="P:plasma membrane copper ion transport"/>
    <property type="evidence" value="ECO:0007669"/>
    <property type="project" value="TreeGrafter"/>
</dbReference>
<proteinExistence type="inferred from homology"/>
<evidence type="ECO:0000256" key="1">
    <source>
        <dbReference type="ARBA" id="ARBA00009477"/>
    </source>
</evidence>
<evidence type="ECO:0000313" key="5">
    <source>
        <dbReference type="EMBL" id="PQO46827.1"/>
    </source>
</evidence>
<evidence type="ECO:0000256" key="4">
    <source>
        <dbReference type="SAM" id="SignalP"/>
    </source>
</evidence>
<dbReference type="InterPro" id="IPR006143">
    <property type="entry name" value="RND_pump_MFP"/>
</dbReference>
<gene>
    <name evidence="5" type="ORF">C5Y93_06660</name>
</gene>
<dbReference type="Gene3D" id="1.10.287.470">
    <property type="entry name" value="Helix hairpin bin"/>
    <property type="match status" value="1"/>
</dbReference>
<dbReference type="GO" id="GO:0030313">
    <property type="term" value="C:cell envelope"/>
    <property type="evidence" value="ECO:0007669"/>
    <property type="project" value="TreeGrafter"/>
</dbReference>
<dbReference type="Gene3D" id="2.40.420.20">
    <property type="match status" value="1"/>
</dbReference>
<dbReference type="Gene3D" id="2.40.30.170">
    <property type="match status" value="1"/>
</dbReference>
<evidence type="ECO:0000256" key="3">
    <source>
        <dbReference type="SAM" id="Coils"/>
    </source>
</evidence>
<dbReference type="EMBL" id="PUHZ01000007">
    <property type="protein sequence ID" value="PQO46827.1"/>
    <property type="molecule type" value="Genomic_DNA"/>
</dbReference>
<dbReference type="NCBIfam" id="TIGR01730">
    <property type="entry name" value="RND_mfp"/>
    <property type="match status" value="1"/>
</dbReference>
<feature type="coiled-coil region" evidence="3">
    <location>
        <begin position="139"/>
        <end position="190"/>
    </location>
</feature>
<dbReference type="Gene3D" id="2.40.50.100">
    <property type="match status" value="1"/>
</dbReference>
<dbReference type="SUPFAM" id="SSF111369">
    <property type="entry name" value="HlyD-like secretion proteins"/>
    <property type="match status" value="1"/>
</dbReference>
<evidence type="ECO:0000313" key="6">
    <source>
        <dbReference type="Proteomes" id="UP000237819"/>
    </source>
</evidence>
<evidence type="ECO:0000256" key="2">
    <source>
        <dbReference type="ARBA" id="ARBA00022448"/>
    </source>
</evidence>
<reference evidence="5 6" key="1">
    <citation type="submission" date="2018-02" db="EMBL/GenBank/DDBJ databases">
        <title>Comparative genomes isolates from brazilian mangrove.</title>
        <authorList>
            <person name="Araujo J.E."/>
            <person name="Taketani R.G."/>
            <person name="Silva M.C.P."/>
            <person name="Loureco M.V."/>
            <person name="Andreote F.D."/>
        </authorList>
    </citation>
    <scope>NUCLEOTIDE SEQUENCE [LARGE SCALE GENOMIC DNA]</scope>
    <source>
        <strain evidence="5 6">Nap-Phe MGV</strain>
    </source>
</reference>
<keyword evidence="2" id="KW-0813">Transport</keyword>
<dbReference type="GO" id="GO:0060003">
    <property type="term" value="P:copper ion export"/>
    <property type="evidence" value="ECO:0007669"/>
    <property type="project" value="TreeGrafter"/>
</dbReference>
<keyword evidence="4" id="KW-0732">Signal</keyword>
<dbReference type="OrthoDB" id="291436at2"/>
<feature type="signal peptide" evidence="4">
    <location>
        <begin position="1"/>
        <end position="20"/>
    </location>
</feature>
<dbReference type="InterPro" id="IPR051909">
    <property type="entry name" value="MFP_Cation_Efflux"/>
</dbReference>
<dbReference type="AlphaFoldDB" id="A0A2S8GQY2"/>
<dbReference type="GO" id="GO:0016020">
    <property type="term" value="C:membrane"/>
    <property type="evidence" value="ECO:0007669"/>
    <property type="project" value="InterPro"/>
</dbReference>
<dbReference type="RefSeq" id="WP_105334626.1">
    <property type="nucleotide sequence ID" value="NZ_PUHZ01000007.1"/>
</dbReference>
<dbReference type="GO" id="GO:0022857">
    <property type="term" value="F:transmembrane transporter activity"/>
    <property type="evidence" value="ECO:0007669"/>
    <property type="project" value="InterPro"/>
</dbReference>
<dbReference type="PANTHER" id="PTHR30097:SF4">
    <property type="entry name" value="SLR6042 PROTEIN"/>
    <property type="match status" value="1"/>
</dbReference>
<protein>
    <submittedName>
        <fullName evidence="5">Uncharacterized protein</fullName>
    </submittedName>
</protein>
<comment type="caution">
    <text evidence="5">The sequence shown here is derived from an EMBL/GenBank/DDBJ whole genome shotgun (WGS) entry which is preliminary data.</text>
</comment>
<accession>A0A2S8GQY2</accession>
<dbReference type="Proteomes" id="UP000237819">
    <property type="component" value="Unassembled WGS sequence"/>
</dbReference>
<organism evidence="5 6">
    <name type="scientific">Blastopirellula marina</name>
    <dbReference type="NCBI Taxonomy" id="124"/>
    <lineage>
        <taxon>Bacteria</taxon>
        <taxon>Pseudomonadati</taxon>
        <taxon>Planctomycetota</taxon>
        <taxon>Planctomycetia</taxon>
        <taxon>Pirellulales</taxon>
        <taxon>Pirellulaceae</taxon>
        <taxon>Blastopirellula</taxon>
    </lineage>
</organism>
<feature type="chain" id="PRO_5015417679" evidence="4">
    <location>
        <begin position="21"/>
        <end position="401"/>
    </location>
</feature>
<sequence>MYLGKAFALLLFCCLFGCQVGGLEETRQADDDDDVGSLAGTVRLEEAAQEAVGIQTALVALQPLPEVLKLSGWLAAIPGKESVVKARVTGIYEAKPEGAGLAIGVSVASGENLGSLRTVLTPQEETQLVLAKEEADVLMNQALVSKQLAENQLRAIEQNDANNAIAGSRLLELRETIARNEVAYQEARDKLSFLPNEPYANQLELRSVSLTAPFSGQISTVNVAANQLVIQGDPLWTVSDWTELWIKAPVFVEDLPRLSADKEAAVRQPGSRETTSAQRVDVAVASAPGRRTSDLYFLVQNPAGNLRPGHPVELELTLSETADRLVVPRSAIVWDGMGNAWLYVKTGEEEFLRRQVTLGPGNEDFIAVEQGVREGEEIVVQGAQSIYGEEFKGQLQVEDDD</sequence>